<name>A0A839UXP4_9PROT</name>
<evidence type="ECO:0000313" key="2">
    <source>
        <dbReference type="EMBL" id="MBB3174526.1"/>
    </source>
</evidence>
<proteinExistence type="predicted"/>
<accession>A0A839UXP4</accession>
<dbReference type="EMBL" id="JACHXV010000008">
    <property type="protein sequence ID" value="MBB3174526.1"/>
    <property type="molecule type" value="Genomic_DNA"/>
</dbReference>
<feature type="compositionally biased region" description="Basic residues" evidence="1">
    <location>
        <begin position="231"/>
        <end position="249"/>
    </location>
</feature>
<keyword evidence="3" id="KW-1185">Reference proteome</keyword>
<feature type="compositionally biased region" description="Low complexity" evidence="1">
    <location>
        <begin position="215"/>
        <end position="230"/>
    </location>
</feature>
<comment type="caution">
    <text evidence="2">The sequence shown here is derived from an EMBL/GenBank/DDBJ whole genome shotgun (WGS) entry which is preliminary data.</text>
</comment>
<organism evidence="2 3">
    <name type="scientific">Endobacter medicaginis</name>
    <dbReference type="NCBI Taxonomy" id="1181271"/>
    <lineage>
        <taxon>Bacteria</taxon>
        <taxon>Pseudomonadati</taxon>
        <taxon>Pseudomonadota</taxon>
        <taxon>Alphaproteobacteria</taxon>
        <taxon>Acetobacterales</taxon>
        <taxon>Acetobacteraceae</taxon>
        <taxon>Endobacter</taxon>
    </lineage>
</organism>
<dbReference type="AlphaFoldDB" id="A0A839UXP4"/>
<dbReference type="Proteomes" id="UP000557688">
    <property type="component" value="Unassembled WGS sequence"/>
</dbReference>
<feature type="region of interest" description="Disordered" evidence="1">
    <location>
        <begin position="215"/>
        <end position="249"/>
    </location>
</feature>
<evidence type="ECO:0000313" key="3">
    <source>
        <dbReference type="Proteomes" id="UP000557688"/>
    </source>
</evidence>
<dbReference type="RefSeq" id="WP_246330223.1">
    <property type="nucleotide sequence ID" value="NZ_JABXXQ010000192.1"/>
</dbReference>
<gene>
    <name evidence="2" type="ORF">FHR90_002367</name>
</gene>
<sequence>MAESPQWMGALPVRVHRFTTLHSLTGLCPERQRTRQNRLSLRGRSSVERSLVSLNAERSNDMKPRAGLKLAAPCLGLSLLAGCAHPQIPVASPPVNPFAAIRASALCEVTPVAIAPNGAGTAKMSVRSDDGACAIKVAQPDASSYGSFVLTTLPDHGKAFIYNYYNATYISYTATTAYAGGDHFAVSLIPGQGRPRVPLSVDVTVQAGVGVAPPAEAAPAPVAAPTTTHRSTTHHTTSKKKAVKKTTSK</sequence>
<evidence type="ECO:0000256" key="1">
    <source>
        <dbReference type="SAM" id="MobiDB-lite"/>
    </source>
</evidence>
<protein>
    <submittedName>
        <fullName evidence="2">Uncharacterized protein</fullName>
    </submittedName>
</protein>
<reference evidence="2 3" key="1">
    <citation type="submission" date="2020-08" db="EMBL/GenBank/DDBJ databases">
        <title>Genomic Encyclopedia of Type Strains, Phase III (KMG-III): the genomes of soil and plant-associated and newly described type strains.</title>
        <authorList>
            <person name="Whitman W."/>
        </authorList>
    </citation>
    <scope>NUCLEOTIDE SEQUENCE [LARGE SCALE GENOMIC DNA]</scope>
    <source>
        <strain evidence="2 3">CECT 8088</strain>
    </source>
</reference>